<dbReference type="EMBL" id="JAGFOA010000002">
    <property type="protein sequence ID" value="MBO3663362.1"/>
    <property type="molecule type" value="Genomic_DNA"/>
</dbReference>
<dbReference type="PANTHER" id="PTHR19136">
    <property type="entry name" value="MOLYBDENUM COFACTOR GUANYLYLTRANSFERASE"/>
    <property type="match status" value="1"/>
</dbReference>
<keyword evidence="4" id="KW-1185">Reference proteome</keyword>
<protein>
    <submittedName>
        <fullName evidence="3">NTP transferase domain-containing protein</fullName>
    </submittedName>
</protein>
<dbReference type="AlphaFoldDB" id="A0A939TX73"/>
<gene>
    <name evidence="3" type="ORF">J5V96_07535</name>
</gene>
<feature type="domain" description="MobA-like NTP transferase" evidence="2">
    <location>
        <begin position="6"/>
        <end position="144"/>
    </location>
</feature>
<dbReference type="PANTHER" id="PTHR19136:SF81">
    <property type="entry name" value="MOLYBDENUM COFACTOR GUANYLYLTRANSFERASE"/>
    <property type="match status" value="1"/>
</dbReference>
<evidence type="ECO:0000313" key="4">
    <source>
        <dbReference type="Proteomes" id="UP000680132"/>
    </source>
</evidence>
<keyword evidence="1 3" id="KW-0808">Transferase</keyword>
<evidence type="ECO:0000259" key="2">
    <source>
        <dbReference type="Pfam" id="PF12804"/>
    </source>
</evidence>
<dbReference type="Pfam" id="PF12804">
    <property type="entry name" value="NTP_transf_3"/>
    <property type="match status" value="1"/>
</dbReference>
<dbReference type="GO" id="GO:0016779">
    <property type="term" value="F:nucleotidyltransferase activity"/>
    <property type="evidence" value="ECO:0007669"/>
    <property type="project" value="UniProtKB-ARBA"/>
</dbReference>
<comment type="caution">
    <text evidence="3">The sequence shown here is derived from an EMBL/GenBank/DDBJ whole genome shotgun (WGS) entry which is preliminary data.</text>
</comment>
<dbReference type="SUPFAM" id="SSF53448">
    <property type="entry name" value="Nucleotide-diphospho-sugar transferases"/>
    <property type="match status" value="1"/>
</dbReference>
<dbReference type="Proteomes" id="UP000680132">
    <property type="component" value="Unassembled WGS sequence"/>
</dbReference>
<proteinExistence type="predicted"/>
<dbReference type="Gene3D" id="3.90.550.10">
    <property type="entry name" value="Spore Coat Polysaccharide Biosynthesis Protein SpsA, Chain A"/>
    <property type="match status" value="1"/>
</dbReference>
<dbReference type="InterPro" id="IPR029044">
    <property type="entry name" value="Nucleotide-diphossugar_trans"/>
</dbReference>
<organism evidence="3 4">
    <name type="scientific">Microbacterium stercoris</name>
    <dbReference type="NCBI Taxonomy" id="2820289"/>
    <lineage>
        <taxon>Bacteria</taxon>
        <taxon>Bacillati</taxon>
        <taxon>Actinomycetota</taxon>
        <taxon>Actinomycetes</taxon>
        <taxon>Micrococcales</taxon>
        <taxon>Microbacteriaceae</taxon>
        <taxon>Microbacterium</taxon>
    </lineage>
</organism>
<reference evidence="3" key="1">
    <citation type="submission" date="2021-03" db="EMBL/GenBank/DDBJ databases">
        <title>Microbacterium sp. nov., a novel actinobacterium isolated from cow dung.</title>
        <authorList>
            <person name="Zhang L."/>
        </authorList>
    </citation>
    <scope>NUCLEOTIDE SEQUENCE</scope>
    <source>
        <strain evidence="3">NEAU-LLB</strain>
    </source>
</reference>
<evidence type="ECO:0000256" key="1">
    <source>
        <dbReference type="ARBA" id="ARBA00022679"/>
    </source>
</evidence>
<sequence>MVALRGLVLAGGRASRLGGRHKPGIPIDGEPIVARAVAALRAAGAEALVVGEPAGVPSGVPVVREDPPFAGPLAGVAAGVAALEPRAGGVVLLVGGDMPFVAAGSLRALADAAADGVALAVDDAGRAQPLCAAWDEHVLRNRLAAIGDPANLPMRLLVDGMDPTLVPLPARELMDVDTPHDLRVAQNPGR</sequence>
<name>A0A939TX73_9MICO</name>
<dbReference type="InterPro" id="IPR025877">
    <property type="entry name" value="MobA-like_NTP_Trfase"/>
</dbReference>
<evidence type="ECO:0000313" key="3">
    <source>
        <dbReference type="EMBL" id="MBO3663362.1"/>
    </source>
</evidence>
<dbReference type="RefSeq" id="WP_208502259.1">
    <property type="nucleotide sequence ID" value="NZ_JAGFOA010000002.1"/>
</dbReference>
<accession>A0A939TX73</accession>